<dbReference type="AlphaFoldDB" id="A0AAN8KGZ8"/>
<evidence type="ECO:0000313" key="3">
    <source>
        <dbReference type="EMBL" id="KAK6192099.1"/>
    </source>
</evidence>
<dbReference type="InterPro" id="IPR011989">
    <property type="entry name" value="ARM-like"/>
</dbReference>
<dbReference type="Proteomes" id="UP001347796">
    <property type="component" value="Unassembled WGS sequence"/>
</dbReference>
<reference evidence="3 4" key="1">
    <citation type="submission" date="2024-01" db="EMBL/GenBank/DDBJ databases">
        <title>The genome of the rayed Mediterranean limpet Patella caerulea (Linnaeus, 1758).</title>
        <authorList>
            <person name="Anh-Thu Weber A."/>
            <person name="Halstead-Nussloch G."/>
        </authorList>
    </citation>
    <scope>NUCLEOTIDE SEQUENCE [LARGE SCALE GENOMIC DNA]</scope>
    <source>
        <strain evidence="3">AATW-2023a</strain>
        <tissue evidence="3">Whole specimen</tissue>
    </source>
</reference>
<proteinExistence type="predicted"/>
<name>A0AAN8KGZ8_PATCE</name>
<protein>
    <submittedName>
        <fullName evidence="3">Uncharacterized protein</fullName>
    </submittedName>
</protein>
<keyword evidence="2" id="KW-1133">Transmembrane helix</keyword>
<evidence type="ECO:0000313" key="4">
    <source>
        <dbReference type="Proteomes" id="UP001347796"/>
    </source>
</evidence>
<feature type="region of interest" description="Disordered" evidence="1">
    <location>
        <begin position="24"/>
        <end position="45"/>
    </location>
</feature>
<comment type="caution">
    <text evidence="3">The sequence shown here is derived from an EMBL/GenBank/DDBJ whole genome shotgun (WGS) entry which is preliminary data.</text>
</comment>
<evidence type="ECO:0000256" key="1">
    <source>
        <dbReference type="SAM" id="MobiDB-lite"/>
    </source>
</evidence>
<accession>A0AAN8KGZ8</accession>
<keyword evidence="2" id="KW-0472">Membrane</keyword>
<evidence type="ECO:0000256" key="2">
    <source>
        <dbReference type="SAM" id="Phobius"/>
    </source>
</evidence>
<dbReference type="EMBL" id="JAZGQO010000002">
    <property type="protein sequence ID" value="KAK6192099.1"/>
    <property type="molecule type" value="Genomic_DNA"/>
</dbReference>
<keyword evidence="4" id="KW-1185">Reference proteome</keyword>
<sequence>MGASSSVAGSTAASAVHGSIDNLEDPLKVKKKTKKINPSEDKQSDNMETIKNMKNDNPKLVDDFNFFEEITNQLRLNSAEDQLEQFSRKLAEFETRFFCYTETKYHRNLGNYLALIGFVEIAVNKYIAILKAANLNHLTDGILEMEEGDTAENITYNEVLFLISVRSVLWNFSDASVKLGDRVAKMGFFHYLMKDLKELHKESAEFVKNSSVFESAVGILHNCGKSSSVETRECFRKEDTVKNLVPFLQTTSKSNVVFLMFFFVISLLWGLPGQMVSECTLYHKVCH</sequence>
<gene>
    <name evidence="3" type="ORF">SNE40_003638</name>
</gene>
<dbReference type="Gene3D" id="1.25.10.10">
    <property type="entry name" value="Leucine-rich Repeat Variant"/>
    <property type="match status" value="1"/>
</dbReference>
<keyword evidence="2" id="KW-0812">Transmembrane</keyword>
<feature type="transmembrane region" description="Helical" evidence="2">
    <location>
        <begin position="254"/>
        <end position="271"/>
    </location>
</feature>
<organism evidence="3 4">
    <name type="scientific">Patella caerulea</name>
    <name type="common">Rayed Mediterranean limpet</name>
    <dbReference type="NCBI Taxonomy" id="87958"/>
    <lineage>
        <taxon>Eukaryota</taxon>
        <taxon>Metazoa</taxon>
        <taxon>Spiralia</taxon>
        <taxon>Lophotrochozoa</taxon>
        <taxon>Mollusca</taxon>
        <taxon>Gastropoda</taxon>
        <taxon>Patellogastropoda</taxon>
        <taxon>Patelloidea</taxon>
        <taxon>Patellidae</taxon>
        <taxon>Patella</taxon>
    </lineage>
</organism>